<keyword evidence="2" id="KW-1185">Reference proteome</keyword>
<evidence type="ECO:0008006" key="3">
    <source>
        <dbReference type="Google" id="ProtNLM"/>
    </source>
</evidence>
<dbReference type="SUPFAM" id="SSF48403">
    <property type="entry name" value="Ankyrin repeat"/>
    <property type="match status" value="1"/>
</dbReference>
<dbReference type="GO" id="GO:0046513">
    <property type="term" value="P:ceramide biosynthetic process"/>
    <property type="evidence" value="ECO:0007669"/>
    <property type="project" value="TreeGrafter"/>
</dbReference>
<dbReference type="EMBL" id="LSYV01000225">
    <property type="protein sequence ID" value="KXZ42005.1"/>
    <property type="molecule type" value="Genomic_DNA"/>
</dbReference>
<protein>
    <recommendedName>
        <fullName evidence="3">Ankyrin repeat domain-containing protein</fullName>
    </recommendedName>
</protein>
<dbReference type="GO" id="GO:0016020">
    <property type="term" value="C:membrane"/>
    <property type="evidence" value="ECO:0007669"/>
    <property type="project" value="TreeGrafter"/>
</dbReference>
<dbReference type="GO" id="GO:0030149">
    <property type="term" value="P:sphingolipid catabolic process"/>
    <property type="evidence" value="ECO:0007669"/>
    <property type="project" value="TreeGrafter"/>
</dbReference>
<dbReference type="InterPro" id="IPR036770">
    <property type="entry name" value="Ankyrin_rpt-contain_sf"/>
</dbReference>
<dbReference type="GO" id="GO:0071944">
    <property type="term" value="C:cell periphery"/>
    <property type="evidence" value="ECO:0007669"/>
    <property type="project" value="TreeGrafter"/>
</dbReference>
<name>A0A150FXU4_GONPE</name>
<dbReference type="GO" id="GO:0005783">
    <property type="term" value="C:endoplasmic reticulum"/>
    <property type="evidence" value="ECO:0007669"/>
    <property type="project" value="TreeGrafter"/>
</dbReference>
<comment type="caution">
    <text evidence="1">The sequence shown here is derived from an EMBL/GenBank/DDBJ whole genome shotgun (WGS) entry which is preliminary data.</text>
</comment>
<dbReference type="Gene3D" id="1.25.40.20">
    <property type="entry name" value="Ankyrin repeat-containing domain"/>
    <property type="match status" value="1"/>
</dbReference>
<dbReference type="AlphaFoldDB" id="A0A150FXU4"/>
<sequence length="447" mass="47526">MGACQWLRERIGACDVVLAAAAGGGHAHLCEWLLASGTCTRVGWHEVAGALRAGNVSLAEWLLQRMTPELSAGGGRLSGGSAAPADALVPAAAEGCDLPTLQRTWERWGPPSAPQKCNIIAAAIRSATPDWAAKVEWLESQGCPRNEDEFRWCKAAAARPDAPARLAWLRDRGYPLDISALHNAAEAGSSAALVFLLTEVGDPAAMSSSIAATAAQCGHVSALQVLHGAGCLFDVPHVASAAATRKQLRALVWLVETFGVEAIGLEPQLFHSAAWSGSVKLMAWLRERGCAWDSTAYSGVAASGCEVALEWLVAAGCPVPADGSAYKSACTHCALDILRCFLALGFPWGPDGDVFCHAVLFNASAEVLRWLLLEAGCPVSYGAARAAAAGEPWPALQAGPTGRPYRPVRPYRRKLRPSDQRRTREIFRLLKQRWPDEQVGLGAWDDV</sequence>
<dbReference type="PANTHER" id="PTHR12393">
    <property type="entry name" value="SPHINGOMYELIN PHOSPHODIESTERASE RELATED"/>
    <property type="match status" value="1"/>
</dbReference>
<dbReference type="PANTHER" id="PTHR12393:SF6">
    <property type="entry name" value="SPHINGOMYELIN PHOSPHODIESTERASE 2"/>
    <property type="match status" value="1"/>
</dbReference>
<dbReference type="GO" id="GO:0004620">
    <property type="term" value="F:phospholipase activity"/>
    <property type="evidence" value="ECO:0007669"/>
    <property type="project" value="TreeGrafter"/>
</dbReference>
<gene>
    <name evidence="1" type="ORF">GPECTOR_226g500</name>
</gene>
<reference evidence="2" key="1">
    <citation type="journal article" date="2016" name="Nat. Commun.">
        <title>The Gonium pectorale genome demonstrates co-option of cell cycle regulation during the evolution of multicellularity.</title>
        <authorList>
            <person name="Hanschen E.R."/>
            <person name="Marriage T.N."/>
            <person name="Ferris P.J."/>
            <person name="Hamaji T."/>
            <person name="Toyoda A."/>
            <person name="Fujiyama A."/>
            <person name="Neme R."/>
            <person name="Noguchi H."/>
            <person name="Minakuchi Y."/>
            <person name="Suzuki M."/>
            <person name="Kawai-Toyooka H."/>
            <person name="Smith D.R."/>
            <person name="Sparks H."/>
            <person name="Anderson J."/>
            <person name="Bakaric R."/>
            <person name="Luria V."/>
            <person name="Karger A."/>
            <person name="Kirschner M.W."/>
            <person name="Durand P.M."/>
            <person name="Michod R.E."/>
            <person name="Nozaki H."/>
            <person name="Olson B.J."/>
        </authorList>
    </citation>
    <scope>NUCLEOTIDE SEQUENCE [LARGE SCALE GENOMIC DNA]</scope>
    <source>
        <strain evidence="2">NIES-2863</strain>
    </source>
</reference>
<organism evidence="1 2">
    <name type="scientific">Gonium pectorale</name>
    <name type="common">Green alga</name>
    <dbReference type="NCBI Taxonomy" id="33097"/>
    <lineage>
        <taxon>Eukaryota</taxon>
        <taxon>Viridiplantae</taxon>
        <taxon>Chlorophyta</taxon>
        <taxon>core chlorophytes</taxon>
        <taxon>Chlorophyceae</taxon>
        <taxon>CS clade</taxon>
        <taxon>Chlamydomonadales</taxon>
        <taxon>Volvocaceae</taxon>
        <taxon>Gonium</taxon>
    </lineage>
</organism>
<dbReference type="Proteomes" id="UP000075714">
    <property type="component" value="Unassembled WGS sequence"/>
</dbReference>
<accession>A0A150FXU4</accession>
<evidence type="ECO:0000313" key="2">
    <source>
        <dbReference type="Proteomes" id="UP000075714"/>
    </source>
</evidence>
<proteinExistence type="predicted"/>
<evidence type="ECO:0000313" key="1">
    <source>
        <dbReference type="EMBL" id="KXZ42005.1"/>
    </source>
</evidence>